<dbReference type="SMART" id="SM00834">
    <property type="entry name" value="CxxC_CXXC_SSSS"/>
    <property type="match status" value="1"/>
</dbReference>
<proteinExistence type="predicted"/>
<evidence type="ECO:0000259" key="2">
    <source>
        <dbReference type="SMART" id="SM00834"/>
    </source>
</evidence>
<protein>
    <submittedName>
        <fullName evidence="3">Zinc ribbon domain-containing protein</fullName>
    </submittedName>
</protein>
<dbReference type="EMBL" id="CP046565">
    <property type="protein sequence ID" value="QJD30255.1"/>
    <property type="molecule type" value="Genomic_DNA"/>
</dbReference>
<evidence type="ECO:0000313" key="4">
    <source>
        <dbReference type="Proteomes" id="UP000503004"/>
    </source>
</evidence>
<accession>A0A858Q8Y5</accession>
<dbReference type="InterPro" id="IPR013429">
    <property type="entry name" value="Regulatory_FmdB_Zinc_ribbon"/>
</dbReference>
<feature type="domain" description="Putative regulatory protein FmdB zinc ribbon" evidence="2">
    <location>
        <begin position="1"/>
        <end position="41"/>
    </location>
</feature>
<organism evidence="3 4">
    <name type="scientific">Methylococcus geothermalis</name>
    <dbReference type="NCBI Taxonomy" id="2681310"/>
    <lineage>
        <taxon>Bacteria</taxon>
        <taxon>Pseudomonadati</taxon>
        <taxon>Pseudomonadota</taxon>
        <taxon>Gammaproteobacteria</taxon>
        <taxon>Methylococcales</taxon>
        <taxon>Methylococcaceae</taxon>
        <taxon>Methylococcus</taxon>
    </lineage>
</organism>
<feature type="region of interest" description="Disordered" evidence="1">
    <location>
        <begin position="42"/>
        <end position="61"/>
    </location>
</feature>
<dbReference type="Proteomes" id="UP000503004">
    <property type="component" value="Chromosome"/>
</dbReference>
<dbReference type="RefSeq" id="WP_169603528.1">
    <property type="nucleotide sequence ID" value="NZ_CP046565.1"/>
</dbReference>
<dbReference type="Gene3D" id="2.20.28.30">
    <property type="entry name" value="RNA polymerase ii, chain L"/>
    <property type="match status" value="1"/>
</dbReference>
<gene>
    <name evidence="3" type="ORF">GNH96_09915</name>
</gene>
<evidence type="ECO:0000256" key="1">
    <source>
        <dbReference type="SAM" id="MobiDB-lite"/>
    </source>
</evidence>
<evidence type="ECO:0000313" key="3">
    <source>
        <dbReference type="EMBL" id="QJD30255.1"/>
    </source>
</evidence>
<feature type="compositionally biased region" description="Low complexity" evidence="1">
    <location>
        <begin position="42"/>
        <end position="58"/>
    </location>
</feature>
<dbReference type="KEGG" id="metu:GNH96_09915"/>
<reference evidence="4" key="1">
    <citation type="submission" date="2019-12" db="EMBL/GenBank/DDBJ databases">
        <authorList>
            <person name="Awala S.I."/>
            <person name="Rhee S.K."/>
        </authorList>
    </citation>
    <scope>NUCLEOTIDE SEQUENCE [LARGE SCALE GENOMIC DNA]</scope>
    <source>
        <strain evidence="4">IM1</strain>
    </source>
</reference>
<dbReference type="AlphaFoldDB" id="A0A858Q8Y5"/>
<sequence length="70" mass="7182">MPTYDYACQSCSRDFTVMQKISDPQPACPHCGSESVTKKLSAPAVHGGSSHSSPPVSGHGCGMGGCGCKH</sequence>
<name>A0A858Q8Y5_9GAMM</name>
<dbReference type="Pfam" id="PF09723">
    <property type="entry name" value="Zn_ribbon_8"/>
    <property type="match status" value="1"/>
</dbReference>
<dbReference type="NCBIfam" id="TIGR02605">
    <property type="entry name" value="CxxC_CxxC_SSSS"/>
    <property type="match status" value="1"/>
</dbReference>
<keyword evidence="4" id="KW-1185">Reference proteome</keyword>